<name>A0A821QQG4_9NEOP</name>
<protein>
    <submittedName>
        <fullName evidence="3">Uncharacterized protein</fullName>
    </submittedName>
</protein>
<evidence type="ECO:0000256" key="1">
    <source>
        <dbReference type="SAM" id="MobiDB-lite"/>
    </source>
</evidence>
<keyword evidence="2" id="KW-0732">Signal</keyword>
<organism evidence="3 4">
    <name type="scientific">Pieris macdunnoughi</name>
    <dbReference type="NCBI Taxonomy" id="345717"/>
    <lineage>
        <taxon>Eukaryota</taxon>
        <taxon>Metazoa</taxon>
        <taxon>Ecdysozoa</taxon>
        <taxon>Arthropoda</taxon>
        <taxon>Hexapoda</taxon>
        <taxon>Insecta</taxon>
        <taxon>Pterygota</taxon>
        <taxon>Neoptera</taxon>
        <taxon>Endopterygota</taxon>
        <taxon>Lepidoptera</taxon>
        <taxon>Glossata</taxon>
        <taxon>Ditrysia</taxon>
        <taxon>Papilionoidea</taxon>
        <taxon>Pieridae</taxon>
        <taxon>Pierinae</taxon>
        <taxon>Pieris</taxon>
    </lineage>
</organism>
<sequence length="81" mass="9370">MWSKIGFFLIFYYFHPGDSQDAVTKSSQTVEEEERLSEFIANAIDSFQEARSRGPSRGEDTRPIPCSRNKEEPSSWRVHSL</sequence>
<reference evidence="3" key="1">
    <citation type="submission" date="2021-02" db="EMBL/GenBank/DDBJ databases">
        <authorList>
            <person name="Steward A R."/>
        </authorList>
    </citation>
    <scope>NUCLEOTIDE SEQUENCE</scope>
</reference>
<evidence type="ECO:0000313" key="4">
    <source>
        <dbReference type="Proteomes" id="UP000663880"/>
    </source>
</evidence>
<comment type="caution">
    <text evidence="3">The sequence shown here is derived from an EMBL/GenBank/DDBJ whole genome shotgun (WGS) entry which is preliminary data.</text>
</comment>
<dbReference type="EMBL" id="CAJOBZ010000010">
    <property type="protein sequence ID" value="CAF4830320.1"/>
    <property type="molecule type" value="Genomic_DNA"/>
</dbReference>
<feature type="region of interest" description="Disordered" evidence="1">
    <location>
        <begin position="49"/>
        <end position="81"/>
    </location>
</feature>
<dbReference type="Proteomes" id="UP000663880">
    <property type="component" value="Unassembled WGS sequence"/>
</dbReference>
<dbReference type="AlphaFoldDB" id="A0A821QQG4"/>
<gene>
    <name evidence="3" type="ORF">PMACD_LOCUS5234</name>
</gene>
<evidence type="ECO:0000313" key="3">
    <source>
        <dbReference type="EMBL" id="CAF4830320.1"/>
    </source>
</evidence>
<accession>A0A821QQG4</accession>
<proteinExistence type="predicted"/>
<feature type="signal peptide" evidence="2">
    <location>
        <begin position="1"/>
        <end position="19"/>
    </location>
</feature>
<keyword evidence="4" id="KW-1185">Reference proteome</keyword>
<feature type="chain" id="PRO_5032603170" evidence="2">
    <location>
        <begin position="20"/>
        <end position="81"/>
    </location>
</feature>
<feature type="compositionally biased region" description="Basic and acidic residues" evidence="1">
    <location>
        <begin position="49"/>
        <end position="74"/>
    </location>
</feature>
<evidence type="ECO:0000256" key="2">
    <source>
        <dbReference type="SAM" id="SignalP"/>
    </source>
</evidence>